<protein>
    <submittedName>
        <fullName evidence="1">Uncharacterized protein</fullName>
    </submittedName>
</protein>
<reference evidence="1" key="1">
    <citation type="submission" date="2018-02" db="EMBL/GenBank/DDBJ databases">
        <title>Rhizophora mucronata_Transcriptome.</title>
        <authorList>
            <person name="Meera S.P."/>
            <person name="Sreeshan A."/>
            <person name="Augustine A."/>
        </authorList>
    </citation>
    <scope>NUCLEOTIDE SEQUENCE</scope>
    <source>
        <tissue evidence="1">Leaf</tissue>
    </source>
</reference>
<organism evidence="1">
    <name type="scientific">Rhizophora mucronata</name>
    <name type="common">Asiatic mangrove</name>
    <dbReference type="NCBI Taxonomy" id="61149"/>
    <lineage>
        <taxon>Eukaryota</taxon>
        <taxon>Viridiplantae</taxon>
        <taxon>Streptophyta</taxon>
        <taxon>Embryophyta</taxon>
        <taxon>Tracheophyta</taxon>
        <taxon>Spermatophyta</taxon>
        <taxon>Magnoliopsida</taxon>
        <taxon>eudicotyledons</taxon>
        <taxon>Gunneridae</taxon>
        <taxon>Pentapetalae</taxon>
        <taxon>rosids</taxon>
        <taxon>fabids</taxon>
        <taxon>Malpighiales</taxon>
        <taxon>Rhizophoraceae</taxon>
        <taxon>Rhizophora</taxon>
    </lineage>
</organism>
<proteinExistence type="predicted"/>
<evidence type="ECO:0000313" key="1">
    <source>
        <dbReference type="EMBL" id="MBX37203.1"/>
    </source>
</evidence>
<sequence length="27" mass="3326">MKSALDQIYNQLVHHIESYSWIFNYPK</sequence>
<dbReference type="AlphaFoldDB" id="A0A2P2N422"/>
<dbReference type="EMBL" id="GGEC01056719">
    <property type="protein sequence ID" value="MBX37203.1"/>
    <property type="molecule type" value="Transcribed_RNA"/>
</dbReference>
<accession>A0A2P2N422</accession>
<name>A0A2P2N422_RHIMU</name>